<reference evidence="2" key="1">
    <citation type="journal article" date="2014" name="Int. J. Syst. Evol. Microbiol.">
        <title>Complete genome sequence of Corynebacterium casei LMG S-19264T (=DSM 44701T), isolated from a smear-ripened cheese.</title>
        <authorList>
            <consortium name="US DOE Joint Genome Institute (JGI-PGF)"/>
            <person name="Walter F."/>
            <person name="Albersmeier A."/>
            <person name="Kalinowski J."/>
            <person name="Ruckert C."/>
        </authorList>
    </citation>
    <scope>NUCLEOTIDE SEQUENCE [LARGE SCALE GENOMIC DNA]</scope>
    <source>
        <strain evidence="2">NBRC 114356</strain>
    </source>
</reference>
<evidence type="ECO:0000313" key="2">
    <source>
        <dbReference type="EMBL" id="MFC7197931.1"/>
    </source>
</evidence>
<evidence type="ECO:0000256" key="1">
    <source>
        <dbReference type="SAM" id="MobiDB-lite"/>
    </source>
</evidence>
<proteinExistence type="predicted"/>
<feature type="region of interest" description="Disordered" evidence="1">
    <location>
        <begin position="102"/>
        <end position="123"/>
    </location>
</feature>
<dbReference type="EMBL" id="JBHTAR010000011">
    <property type="protein sequence ID" value="MFC7198605.1"/>
    <property type="molecule type" value="Genomic_DNA"/>
</dbReference>
<dbReference type="RefSeq" id="WP_279528566.1">
    <property type="nucleotide sequence ID" value="NZ_CP122312.1"/>
</dbReference>
<evidence type="ECO:0000313" key="4">
    <source>
        <dbReference type="Proteomes" id="UP001596447"/>
    </source>
</evidence>
<name>A0ABD5YVR6_9EURY</name>
<gene>
    <name evidence="2" type="ORF">ACFQJ9_00140</name>
    <name evidence="3" type="ORF">ACFQJ9_04065</name>
</gene>
<dbReference type="AlphaFoldDB" id="A0ABD5YVR6"/>
<protein>
    <submittedName>
        <fullName evidence="2">Uncharacterized protein</fullName>
    </submittedName>
</protein>
<organism evidence="2 4">
    <name type="scientific">Halospeciosus flavus</name>
    <dbReference type="NCBI Taxonomy" id="3032283"/>
    <lineage>
        <taxon>Archaea</taxon>
        <taxon>Methanobacteriati</taxon>
        <taxon>Methanobacteriota</taxon>
        <taxon>Stenosarchaea group</taxon>
        <taxon>Halobacteria</taxon>
        <taxon>Halobacteriales</taxon>
        <taxon>Halobacteriaceae</taxon>
        <taxon>Halospeciosus</taxon>
    </lineage>
</organism>
<reference evidence="2" key="3">
    <citation type="submission" date="2024-09" db="EMBL/GenBank/DDBJ databases">
        <authorList>
            <person name="Sun Q."/>
        </authorList>
    </citation>
    <scope>NUCLEOTIDE SEQUENCE</scope>
    <source>
        <strain evidence="2">NBRC 114356</strain>
    </source>
</reference>
<sequence length="123" mass="13209">MASASRSPDAPSSLSLSIEHWSAVLDSLRESLLLFDRRPDLVDEPIESVARLYHSLAERVESRVAVGDSWDRVVAVPLSSSEADCLTSVLAVIESLPTDAALDDPLPDADAVADRLDPSRAGR</sequence>
<reference evidence="4" key="2">
    <citation type="journal article" date="2019" name="Int. J. Syst. Evol. Microbiol.">
        <title>The Global Catalogue of Microorganisms (GCM) 10K type strain sequencing project: providing services to taxonomists for standard genome sequencing and annotation.</title>
        <authorList>
            <consortium name="The Broad Institute Genomics Platform"/>
            <consortium name="The Broad Institute Genome Sequencing Center for Infectious Disease"/>
            <person name="Wu L."/>
            <person name="Ma J."/>
        </authorList>
    </citation>
    <scope>NUCLEOTIDE SEQUENCE [LARGE SCALE GENOMIC DNA]</scope>
    <source>
        <strain evidence="4">XZGYJ-43</strain>
    </source>
</reference>
<dbReference type="Proteomes" id="UP001596447">
    <property type="component" value="Unassembled WGS sequence"/>
</dbReference>
<comment type="caution">
    <text evidence="2">The sequence shown here is derived from an EMBL/GenBank/DDBJ whole genome shotgun (WGS) entry which is preliminary data.</text>
</comment>
<keyword evidence="4" id="KW-1185">Reference proteome</keyword>
<evidence type="ECO:0000313" key="3">
    <source>
        <dbReference type="EMBL" id="MFC7198605.1"/>
    </source>
</evidence>
<dbReference type="EMBL" id="JBHTAR010000001">
    <property type="protein sequence ID" value="MFC7197931.1"/>
    <property type="molecule type" value="Genomic_DNA"/>
</dbReference>
<feature type="compositionally biased region" description="Basic and acidic residues" evidence="1">
    <location>
        <begin position="112"/>
        <end position="123"/>
    </location>
</feature>
<accession>A0ABD5YVR6</accession>